<sequence length="72" mass="8625">MQTVKGFNYECATMNTFATEREARWPCCLNGLISRVEKKDRSQDRVFPERRICVFNPWAGFKCSRWEEQAWD</sequence>
<keyword evidence="2" id="KW-1185">Reference proteome</keyword>
<protein>
    <submittedName>
        <fullName evidence="1">Uncharacterized protein</fullName>
    </submittedName>
</protein>
<dbReference type="Proteomes" id="UP000289886">
    <property type="component" value="Unassembled WGS sequence"/>
</dbReference>
<dbReference type="AlphaFoldDB" id="A0A444V0Y4"/>
<gene>
    <name evidence="1" type="ORF">EOD39_18424</name>
</gene>
<proteinExistence type="predicted"/>
<accession>A0A444V0Y4</accession>
<dbReference type="EMBL" id="SCEB01003839">
    <property type="protein sequence ID" value="RXM94052.1"/>
    <property type="molecule type" value="Genomic_DNA"/>
</dbReference>
<comment type="caution">
    <text evidence="1">The sequence shown here is derived from an EMBL/GenBank/DDBJ whole genome shotgun (WGS) entry which is preliminary data.</text>
</comment>
<reference evidence="1 2" key="1">
    <citation type="submission" date="2019-01" db="EMBL/GenBank/DDBJ databases">
        <title>Draft Genome and Complete Hox-Cluster Characterization of the Sterlet Sturgeon (Acipenser ruthenus).</title>
        <authorList>
            <person name="Wei Q."/>
        </authorList>
    </citation>
    <scope>NUCLEOTIDE SEQUENCE [LARGE SCALE GENOMIC DNA]</scope>
    <source>
        <strain evidence="1">WHYD16114868_AA</strain>
        <tissue evidence="1">Blood</tissue>
    </source>
</reference>
<evidence type="ECO:0000313" key="1">
    <source>
        <dbReference type="EMBL" id="RXM94052.1"/>
    </source>
</evidence>
<evidence type="ECO:0000313" key="2">
    <source>
        <dbReference type="Proteomes" id="UP000289886"/>
    </source>
</evidence>
<organism evidence="1 2">
    <name type="scientific">Acipenser ruthenus</name>
    <name type="common">Sterlet sturgeon</name>
    <dbReference type="NCBI Taxonomy" id="7906"/>
    <lineage>
        <taxon>Eukaryota</taxon>
        <taxon>Metazoa</taxon>
        <taxon>Chordata</taxon>
        <taxon>Craniata</taxon>
        <taxon>Vertebrata</taxon>
        <taxon>Euteleostomi</taxon>
        <taxon>Actinopterygii</taxon>
        <taxon>Chondrostei</taxon>
        <taxon>Acipenseriformes</taxon>
        <taxon>Acipenseridae</taxon>
        <taxon>Acipenser</taxon>
    </lineage>
</organism>
<name>A0A444V0Y4_ACIRT</name>